<dbReference type="Pfam" id="PF06394">
    <property type="entry name" value="Pepsin-I3"/>
    <property type="match status" value="1"/>
</dbReference>
<dbReference type="AlphaFoldDB" id="A0A915CGW4"/>
<dbReference type="InterPro" id="IPR010480">
    <property type="entry name" value="Pepsin-I3"/>
</dbReference>
<dbReference type="InterPro" id="IPR038412">
    <property type="entry name" value="Pepsin-I3_sf"/>
</dbReference>
<sequence length="205" mass="23341">IDSSLCRNVQSKAILRDEDCCVGEEFSMTRLSDCDCFPFSISIVLFTTVKQILRILMLAMVSFFADAGAYQFINSINVMNIGTVTGRSCIVADGNQLIINGRFVRYLTPQDQEQLKYYEAQVSYWNANLQQHIQHRINMGTNRFRAEMNRVFGPGGSFHRSFTGPFWESVHLNTPPPTTMPMLPPEMTVEVPQTPFPDPPPFCWQ</sequence>
<dbReference type="Gene3D" id="3.30.1120.50">
    <property type="entry name" value="Pepsin inhibitor-3"/>
    <property type="match status" value="1"/>
</dbReference>
<name>A0A915CGW4_PARUN</name>
<protein>
    <submittedName>
        <fullName evidence="3">Pepsin inhibitor-3-like repeated domain-containing protein</fullName>
    </submittedName>
</protein>
<evidence type="ECO:0000259" key="1">
    <source>
        <dbReference type="Pfam" id="PF06394"/>
    </source>
</evidence>
<reference evidence="3" key="1">
    <citation type="submission" date="2022-11" db="UniProtKB">
        <authorList>
            <consortium name="WormBaseParasite"/>
        </authorList>
    </citation>
    <scope>IDENTIFICATION</scope>
</reference>
<organism evidence="2 3">
    <name type="scientific">Parascaris univalens</name>
    <name type="common">Nematode worm</name>
    <dbReference type="NCBI Taxonomy" id="6257"/>
    <lineage>
        <taxon>Eukaryota</taxon>
        <taxon>Metazoa</taxon>
        <taxon>Ecdysozoa</taxon>
        <taxon>Nematoda</taxon>
        <taxon>Chromadorea</taxon>
        <taxon>Rhabditida</taxon>
        <taxon>Spirurina</taxon>
        <taxon>Ascaridomorpha</taxon>
        <taxon>Ascaridoidea</taxon>
        <taxon>Ascarididae</taxon>
        <taxon>Parascaris</taxon>
    </lineage>
</organism>
<keyword evidence="2" id="KW-1185">Reference proteome</keyword>
<dbReference type="WBParaSite" id="PgR169_g002_t01">
    <property type="protein sequence ID" value="PgR169_g002_t01"/>
    <property type="gene ID" value="PgR169_g002"/>
</dbReference>
<dbReference type="Proteomes" id="UP000887569">
    <property type="component" value="Unplaced"/>
</dbReference>
<proteinExistence type="predicted"/>
<accession>A0A915CGW4</accession>
<evidence type="ECO:0000313" key="2">
    <source>
        <dbReference type="Proteomes" id="UP000887569"/>
    </source>
</evidence>
<feature type="domain" description="Pepsin inhibitor-3-like repeated" evidence="1">
    <location>
        <begin position="74"/>
        <end position="137"/>
    </location>
</feature>
<evidence type="ECO:0000313" key="3">
    <source>
        <dbReference type="WBParaSite" id="PgR169_g002_t01"/>
    </source>
</evidence>